<sequence length="164" mass="18280">MGTEQTTGSLLGNLESESVKGDPFAAAVRATRMPMIVTDPRQFDNPIVFANDAFLKLTGYTRLEVTGRNCRFLQGPGTDAEAVNRIREAIRDEVDIRIDILNYRKDGSTFQNALYVGPVRDEEGKVVYFFASQLDVSEHHRLRAEIAELKARLAEAEAKIPAHV</sequence>
<dbReference type="EMBL" id="JAUSVV010000002">
    <property type="protein sequence ID" value="MDQ0441405.1"/>
    <property type="molecule type" value="Genomic_DNA"/>
</dbReference>
<feature type="domain" description="PAC" evidence="5">
    <location>
        <begin position="94"/>
        <end position="148"/>
    </location>
</feature>
<dbReference type="SMART" id="SM00086">
    <property type="entry name" value="PAC"/>
    <property type="match status" value="1"/>
</dbReference>
<evidence type="ECO:0000259" key="5">
    <source>
        <dbReference type="PROSITE" id="PS50113"/>
    </source>
</evidence>
<feature type="domain" description="PAS" evidence="4">
    <location>
        <begin position="20"/>
        <end position="93"/>
    </location>
</feature>
<evidence type="ECO:0000256" key="2">
    <source>
        <dbReference type="ARBA" id="ARBA00022643"/>
    </source>
</evidence>
<dbReference type="SMART" id="SM00091">
    <property type="entry name" value="PAS"/>
    <property type="match status" value="1"/>
</dbReference>
<accession>A0ABU0HGI4</accession>
<dbReference type="InterPro" id="IPR000014">
    <property type="entry name" value="PAS"/>
</dbReference>
<dbReference type="InterPro" id="IPR000700">
    <property type="entry name" value="PAS-assoc_C"/>
</dbReference>
<gene>
    <name evidence="6" type="ORF">QO016_000888</name>
</gene>
<comment type="caution">
    <text evidence="6">The sequence shown here is derived from an EMBL/GenBank/DDBJ whole genome shotgun (WGS) entry which is preliminary data.</text>
</comment>
<keyword evidence="7" id="KW-1185">Reference proteome</keyword>
<evidence type="ECO:0000313" key="6">
    <source>
        <dbReference type="EMBL" id="MDQ0441405.1"/>
    </source>
</evidence>
<keyword evidence="3" id="KW-0157">Chromophore</keyword>
<keyword evidence="2" id="KW-0288">FMN</keyword>
<dbReference type="PROSITE" id="PS50112">
    <property type="entry name" value="PAS"/>
    <property type="match status" value="1"/>
</dbReference>
<dbReference type="PANTHER" id="PTHR47429:SF2">
    <property type="entry name" value="PROTEIN TWIN LOV 1"/>
    <property type="match status" value="1"/>
</dbReference>
<reference evidence="6 7" key="1">
    <citation type="submission" date="2023-07" db="EMBL/GenBank/DDBJ databases">
        <title>Genomic Encyclopedia of Type Strains, Phase IV (KMG-IV): sequencing the most valuable type-strain genomes for metagenomic binning, comparative biology and taxonomic classification.</title>
        <authorList>
            <person name="Goeker M."/>
        </authorList>
    </citation>
    <scope>NUCLEOTIDE SEQUENCE [LARGE SCALE GENOMIC DNA]</scope>
    <source>
        <strain evidence="6 7">DSM 19562</strain>
    </source>
</reference>
<evidence type="ECO:0000256" key="3">
    <source>
        <dbReference type="ARBA" id="ARBA00022991"/>
    </source>
</evidence>
<dbReference type="InterPro" id="IPR001610">
    <property type="entry name" value="PAC"/>
</dbReference>
<dbReference type="RefSeq" id="WP_238250002.1">
    <property type="nucleotide sequence ID" value="NZ_BPQX01000037.1"/>
</dbReference>
<dbReference type="CDD" id="cd00130">
    <property type="entry name" value="PAS"/>
    <property type="match status" value="1"/>
</dbReference>
<protein>
    <submittedName>
        <fullName evidence="6">PAS domain S-box-containing protein</fullName>
    </submittedName>
</protein>
<dbReference type="Pfam" id="PF13426">
    <property type="entry name" value="PAS_9"/>
    <property type="match status" value="1"/>
</dbReference>
<dbReference type="NCBIfam" id="TIGR00229">
    <property type="entry name" value="sensory_box"/>
    <property type="match status" value="1"/>
</dbReference>
<dbReference type="SUPFAM" id="SSF55785">
    <property type="entry name" value="PYP-like sensor domain (PAS domain)"/>
    <property type="match status" value="1"/>
</dbReference>
<dbReference type="PANTHER" id="PTHR47429">
    <property type="entry name" value="PROTEIN TWIN LOV 1"/>
    <property type="match status" value="1"/>
</dbReference>
<keyword evidence="1" id="KW-0285">Flavoprotein</keyword>
<dbReference type="Proteomes" id="UP001236369">
    <property type="component" value="Unassembled WGS sequence"/>
</dbReference>
<evidence type="ECO:0000259" key="4">
    <source>
        <dbReference type="PROSITE" id="PS50112"/>
    </source>
</evidence>
<dbReference type="PROSITE" id="PS50113">
    <property type="entry name" value="PAC"/>
    <property type="match status" value="1"/>
</dbReference>
<dbReference type="InterPro" id="IPR035965">
    <property type="entry name" value="PAS-like_dom_sf"/>
</dbReference>
<name>A0ABU0HGI4_9HYPH</name>
<evidence type="ECO:0000313" key="7">
    <source>
        <dbReference type="Proteomes" id="UP001236369"/>
    </source>
</evidence>
<organism evidence="6 7">
    <name type="scientific">Methylobacterium persicinum</name>
    <dbReference type="NCBI Taxonomy" id="374426"/>
    <lineage>
        <taxon>Bacteria</taxon>
        <taxon>Pseudomonadati</taxon>
        <taxon>Pseudomonadota</taxon>
        <taxon>Alphaproteobacteria</taxon>
        <taxon>Hyphomicrobiales</taxon>
        <taxon>Methylobacteriaceae</taxon>
        <taxon>Methylobacterium</taxon>
    </lineage>
</organism>
<evidence type="ECO:0000256" key="1">
    <source>
        <dbReference type="ARBA" id="ARBA00022630"/>
    </source>
</evidence>
<dbReference type="Gene3D" id="3.30.450.20">
    <property type="entry name" value="PAS domain"/>
    <property type="match status" value="1"/>
</dbReference>
<proteinExistence type="predicted"/>